<keyword evidence="2" id="KW-1185">Reference proteome</keyword>
<evidence type="ECO:0000313" key="2">
    <source>
        <dbReference type="Proteomes" id="UP000789366"/>
    </source>
</evidence>
<reference evidence="1" key="1">
    <citation type="submission" date="2021-06" db="EMBL/GenBank/DDBJ databases">
        <authorList>
            <person name="Kallberg Y."/>
            <person name="Tangrot J."/>
            <person name="Rosling A."/>
        </authorList>
    </citation>
    <scope>NUCLEOTIDE SEQUENCE</scope>
    <source>
        <strain evidence="1">28 12/20/2015</strain>
    </source>
</reference>
<organism evidence="1 2">
    <name type="scientific">Cetraspora pellucida</name>
    <dbReference type="NCBI Taxonomy" id="1433469"/>
    <lineage>
        <taxon>Eukaryota</taxon>
        <taxon>Fungi</taxon>
        <taxon>Fungi incertae sedis</taxon>
        <taxon>Mucoromycota</taxon>
        <taxon>Glomeromycotina</taxon>
        <taxon>Glomeromycetes</taxon>
        <taxon>Diversisporales</taxon>
        <taxon>Gigasporaceae</taxon>
        <taxon>Cetraspora</taxon>
    </lineage>
</organism>
<comment type="caution">
    <text evidence="1">The sequence shown here is derived from an EMBL/GenBank/DDBJ whole genome shotgun (WGS) entry which is preliminary data.</text>
</comment>
<feature type="non-terminal residue" evidence="1">
    <location>
        <position position="1"/>
    </location>
</feature>
<dbReference type="Proteomes" id="UP000789366">
    <property type="component" value="Unassembled WGS sequence"/>
</dbReference>
<evidence type="ECO:0000313" key="1">
    <source>
        <dbReference type="EMBL" id="CAG8603110.1"/>
    </source>
</evidence>
<protein>
    <submittedName>
        <fullName evidence="1">14720_t:CDS:1</fullName>
    </submittedName>
</protein>
<name>A0ACA9MP82_9GLOM</name>
<accession>A0ACA9MP82</accession>
<proteinExistence type="predicted"/>
<sequence>YLGSDTGGSLRLPASYCGAIGFKPSYGQCSRWGLIAYASSLDTVGIITRNVLDAQLMMVHTISKYVEKDPSSLPSKLRSINASLASFDKTNSTNLSELPQEYFVSELSDPIKNLWQQGIFLLRSHGVTIVTSSNLARYDGVRYGHRSDMDSTQEDELLYAHTRNEGFGEEVKRRILLGTYTLTAGPNPLHLIKNGSSLYNSNNDEIMEISDHLRKNHNGVDVIMTLVAISTSPKAKNSLSSTLSSSSHALILMIQEI</sequence>
<gene>
    <name evidence="1" type="ORF">SPELUC_LOCUS7204</name>
</gene>
<dbReference type="EMBL" id="CAJVPW010009257">
    <property type="protein sequence ID" value="CAG8603110.1"/>
    <property type="molecule type" value="Genomic_DNA"/>
</dbReference>